<protein>
    <recommendedName>
        <fullName evidence="1">RiboL-PSP-HEPN domain-containing protein</fullName>
    </recommendedName>
</protein>
<sequence length="216" mass="25541">MTKIDSISRLQDALDKDLAWRKKEINELKFQCEIVPPLMIMHKSAILLIYAHWEGFIKNAAKFYLQFLNNQKLLCKNMQDNFLILHLGSAFQEEVNYKLFSHRERILNELNKSLNCEFLVCEHKTINTNSNLKSEVFKLILEQLGIPQNEFETKFNMIDQKLLKYRNAIAHGEKRPDKDIYSVVNEIKDDIVELLDKFHEQIILAAENQKYLKINK</sequence>
<dbReference type="RefSeq" id="WP_100116283.1">
    <property type="nucleotide sequence ID" value="NZ_MEIV01000051.1"/>
</dbReference>
<evidence type="ECO:0000259" key="1">
    <source>
        <dbReference type="Pfam" id="PF18735"/>
    </source>
</evidence>
<name>A0A2N9Y488_9NEIS</name>
<dbReference type="InterPro" id="IPR041519">
    <property type="entry name" value="HEPN_RiboL-PSP"/>
</dbReference>
<proteinExistence type="predicted"/>
<accession>A0A2N9Y488</accession>
<comment type="caution">
    <text evidence="2">The sequence shown here is derived from an EMBL/GenBank/DDBJ whole genome shotgun (WGS) entry which is preliminary data.</text>
</comment>
<evidence type="ECO:0000313" key="2">
    <source>
        <dbReference type="EMBL" id="PIT62455.1"/>
    </source>
</evidence>
<dbReference type="Pfam" id="PF18735">
    <property type="entry name" value="HEPN_RiboL-PSP"/>
    <property type="match status" value="1"/>
</dbReference>
<feature type="domain" description="RiboL-PSP-HEPN" evidence="1">
    <location>
        <begin position="17"/>
        <end position="202"/>
    </location>
</feature>
<dbReference type="EMBL" id="MEIV01000051">
    <property type="protein sequence ID" value="PIT62455.1"/>
    <property type="molecule type" value="Genomic_DNA"/>
</dbReference>
<organism evidence="2 3">
    <name type="scientific">Snodgrassella alvi</name>
    <dbReference type="NCBI Taxonomy" id="1196083"/>
    <lineage>
        <taxon>Bacteria</taxon>
        <taxon>Pseudomonadati</taxon>
        <taxon>Pseudomonadota</taxon>
        <taxon>Betaproteobacteria</taxon>
        <taxon>Neisseriales</taxon>
        <taxon>Neisseriaceae</taxon>
        <taxon>Snodgrassella</taxon>
    </lineage>
</organism>
<gene>
    <name evidence="2" type="ORF">BHC47_05020</name>
</gene>
<dbReference type="AlphaFoldDB" id="A0A2N9Y488"/>
<evidence type="ECO:0000313" key="3">
    <source>
        <dbReference type="Proteomes" id="UP000231094"/>
    </source>
</evidence>
<dbReference type="Proteomes" id="UP000231094">
    <property type="component" value="Unassembled WGS sequence"/>
</dbReference>
<reference evidence="2 3" key="1">
    <citation type="journal article" date="2017" name="MBio">
        <title>Type VI secretion-mediated competition in the bee gut microbiome.</title>
        <authorList>
            <person name="Steele M.I."/>
            <person name="Kwong W.K."/>
            <person name="Powell J.E."/>
            <person name="Whiteley M."/>
            <person name="Moran N.A."/>
        </authorList>
    </citation>
    <scope>NUCLEOTIDE SEQUENCE [LARGE SCALE GENOMIC DNA]</scope>
    <source>
        <strain evidence="2 3">PEB0171</strain>
    </source>
</reference>